<dbReference type="Pfam" id="PF01047">
    <property type="entry name" value="MarR"/>
    <property type="match status" value="1"/>
</dbReference>
<dbReference type="InterPro" id="IPR036390">
    <property type="entry name" value="WH_DNA-bd_sf"/>
</dbReference>
<dbReference type="GO" id="GO:0003700">
    <property type="term" value="F:DNA-binding transcription factor activity"/>
    <property type="evidence" value="ECO:0007669"/>
    <property type="project" value="InterPro"/>
</dbReference>
<comment type="caution">
    <text evidence="5">The sequence shown here is derived from an EMBL/GenBank/DDBJ whole genome shotgun (WGS) entry which is preliminary data.</text>
</comment>
<dbReference type="SUPFAM" id="SSF46785">
    <property type="entry name" value="Winged helix' DNA-binding domain"/>
    <property type="match status" value="1"/>
</dbReference>
<sequence>MESLHYLLMKAHTRMHRSIMYEAAKLGFSPGQPKVLEYLFQYGESDQKTIASYCEIEPATVGSILTRMEAAGLIQRGRHEGNRRSLYVTLTPDGIRLAKKVEGIFEDAEKSAFQDFSENQKETLKVLLEKVSISLTE</sequence>
<dbReference type="AlphaFoldDB" id="A0A9D1YQM1"/>
<dbReference type="SMART" id="SM00347">
    <property type="entry name" value="HTH_MARR"/>
    <property type="match status" value="1"/>
</dbReference>
<dbReference type="InterPro" id="IPR000835">
    <property type="entry name" value="HTH_MarR-typ"/>
</dbReference>
<dbReference type="Proteomes" id="UP000824007">
    <property type="component" value="Unassembled WGS sequence"/>
</dbReference>
<evidence type="ECO:0000313" key="5">
    <source>
        <dbReference type="EMBL" id="HIY60441.1"/>
    </source>
</evidence>
<dbReference type="PANTHER" id="PTHR42756:SF1">
    <property type="entry name" value="TRANSCRIPTIONAL REPRESSOR OF EMRAB OPERON"/>
    <property type="match status" value="1"/>
</dbReference>
<keyword evidence="2" id="KW-0238">DNA-binding</keyword>
<dbReference type="PANTHER" id="PTHR42756">
    <property type="entry name" value="TRANSCRIPTIONAL REGULATOR, MARR"/>
    <property type="match status" value="1"/>
</dbReference>
<dbReference type="InterPro" id="IPR036388">
    <property type="entry name" value="WH-like_DNA-bd_sf"/>
</dbReference>
<dbReference type="GO" id="GO:0003677">
    <property type="term" value="F:DNA binding"/>
    <property type="evidence" value="ECO:0007669"/>
    <property type="project" value="UniProtKB-KW"/>
</dbReference>
<keyword evidence="3" id="KW-0804">Transcription</keyword>
<dbReference type="Gene3D" id="1.10.10.10">
    <property type="entry name" value="Winged helix-like DNA-binding domain superfamily/Winged helix DNA-binding domain"/>
    <property type="match status" value="1"/>
</dbReference>
<evidence type="ECO:0000256" key="2">
    <source>
        <dbReference type="ARBA" id="ARBA00023125"/>
    </source>
</evidence>
<evidence type="ECO:0000256" key="3">
    <source>
        <dbReference type="ARBA" id="ARBA00023163"/>
    </source>
</evidence>
<feature type="domain" description="HTH marR-type" evidence="4">
    <location>
        <begin position="1"/>
        <end position="133"/>
    </location>
</feature>
<protein>
    <submittedName>
        <fullName evidence="5">MarR family transcriptional regulator</fullName>
    </submittedName>
</protein>
<organism evidence="5 6">
    <name type="scientific">Candidatus Eisenbergiella pullistercoris</name>
    <dbReference type="NCBI Taxonomy" id="2838555"/>
    <lineage>
        <taxon>Bacteria</taxon>
        <taxon>Bacillati</taxon>
        <taxon>Bacillota</taxon>
        <taxon>Clostridia</taxon>
        <taxon>Lachnospirales</taxon>
        <taxon>Lachnospiraceae</taxon>
        <taxon>Eisenbergiella</taxon>
    </lineage>
</organism>
<dbReference type="PROSITE" id="PS50995">
    <property type="entry name" value="HTH_MARR_2"/>
    <property type="match status" value="1"/>
</dbReference>
<proteinExistence type="predicted"/>
<evidence type="ECO:0000313" key="6">
    <source>
        <dbReference type="Proteomes" id="UP000824007"/>
    </source>
</evidence>
<dbReference type="InterPro" id="IPR023187">
    <property type="entry name" value="Tscrpt_reg_MarR-type_CS"/>
</dbReference>
<evidence type="ECO:0000256" key="1">
    <source>
        <dbReference type="ARBA" id="ARBA00023015"/>
    </source>
</evidence>
<dbReference type="PRINTS" id="PR00598">
    <property type="entry name" value="HTHMARR"/>
</dbReference>
<name>A0A9D1YQM1_9FIRM</name>
<reference evidence="5" key="1">
    <citation type="journal article" date="2021" name="PeerJ">
        <title>Extensive microbial diversity within the chicken gut microbiome revealed by metagenomics and culture.</title>
        <authorList>
            <person name="Gilroy R."/>
            <person name="Ravi A."/>
            <person name="Getino M."/>
            <person name="Pursley I."/>
            <person name="Horton D.L."/>
            <person name="Alikhan N.F."/>
            <person name="Baker D."/>
            <person name="Gharbi K."/>
            <person name="Hall N."/>
            <person name="Watson M."/>
            <person name="Adriaenssens E.M."/>
            <person name="Foster-Nyarko E."/>
            <person name="Jarju S."/>
            <person name="Secka A."/>
            <person name="Antonio M."/>
            <person name="Oren A."/>
            <person name="Chaudhuri R.R."/>
            <person name="La Ragione R."/>
            <person name="Hildebrand F."/>
            <person name="Pallen M.J."/>
        </authorList>
    </citation>
    <scope>NUCLEOTIDE SEQUENCE</scope>
    <source>
        <strain evidence="5">ChiSxjej3B15-24422</strain>
    </source>
</reference>
<keyword evidence="1" id="KW-0805">Transcription regulation</keyword>
<reference evidence="5" key="2">
    <citation type="submission" date="2021-04" db="EMBL/GenBank/DDBJ databases">
        <authorList>
            <person name="Gilroy R."/>
        </authorList>
    </citation>
    <scope>NUCLEOTIDE SEQUENCE</scope>
    <source>
        <strain evidence="5">ChiSxjej3B15-24422</strain>
    </source>
</reference>
<dbReference type="EMBL" id="DXDD01000090">
    <property type="protein sequence ID" value="HIY60441.1"/>
    <property type="molecule type" value="Genomic_DNA"/>
</dbReference>
<dbReference type="PROSITE" id="PS01117">
    <property type="entry name" value="HTH_MARR_1"/>
    <property type="match status" value="1"/>
</dbReference>
<accession>A0A9D1YQM1</accession>
<gene>
    <name evidence="5" type="ORF">H9831_07165</name>
</gene>
<evidence type="ECO:0000259" key="4">
    <source>
        <dbReference type="PROSITE" id="PS50995"/>
    </source>
</evidence>